<feature type="transmembrane region" description="Helical" evidence="1">
    <location>
        <begin position="25"/>
        <end position="49"/>
    </location>
</feature>
<sequence length="61" mass="6868">MGIRAKDSLGKIKHGFQGSRTGLGFTFHGFVFTLSECIFHCFGLWGVFAEGEEVKKIRKLF</sequence>
<dbReference type="Proteomes" id="UP001054252">
    <property type="component" value="Unassembled WGS sequence"/>
</dbReference>
<keyword evidence="1" id="KW-0812">Transmembrane</keyword>
<keyword evidence="1" id="KW-1133">Transmembrane helix</keyword>
<gene>
    <name evidence="2" type="ORF">SLEP1_g33512</name>
</gene>
<organism evidence="2 3">
    <name type="scientific">Rubroshorea leprosula</name>
    <dbReference type="NCBI Taxonomy" id="152421"/>
    <lineage>
        <taxon>Eukaryota</taxon>
        <taxon>Viridiplantae</taxon>
        <taxon>Streptophyta</taxon>
        <taxon>Embryophyta</taxon>
        <taxon>Tracheophyta</taxon>
        <taxon>Spermatophyta</taxon>
        <taxon>Magnoliopsida</taxon>
        <taxon>eudicotyledons</taxon>
        <taxon>Gunneridae</taxon>
        <taxon>Pentapetalae</taxon>
        <taxon>rosids</taxon>
        <taxon>malvids</taxon>
        <taxon>Malvales</taxon>
        <taxon>Dipterocarpaceae</taxon>
        <taxon>Rubroshorea</taxon>
    </lineage>
</organism>
<keyword evidence="3" id="KW-1185">Reference proteome</keyword>
<proteinExistence type="predicted"/>
<reference evidence="2 3" key="1">
    <citation type="journal article" date="2021" name="Commun. Biol.">
        <title>The genome of Shorea leprosula (Dipterocarpaceae) highlights the ecological relevance of drought in aseasonal tropical rainforests.</title>
        <authorList>
            <person name="Ng K.K.S."/>
            <person name="Kobayashi M.J."/>
            <person name="Fawcett J.A."/>
            <person name="Hatakeyama M."/>
            <person name="Paape T."/>
            <person name="Ng C.H."/>
            <person name="Ang C.C."/>
            <person name="Tnah L.H."/>
            <person name="Lee C.T."/>
            <person name="Nishiyama T."/>
            <person name="Sese J."/>
            <person name="O'Brien M.J."/>
            <person name="Copetti D."/>
            <person name="Mohd Noor M.I."/>
            <person name="Ong R.C."/>
            <person name="Putra M."/>
            <person name="Sireger I.Z."/>
            <person name="Indrioko S."/>
            <person name="Kosugi Y."/>
            <person name="Izuno A."/>
            <person name="Isagi Y."/>
            <person name="Lee S.L."/>
            <person name="Shimizu K.K."/>
        </authorList>
    </citation>
    <scope>NUCLEOTIDE SEQUENCE [LARGE SCALE GENOMIC DNA]</scope>
    <source>
        <strain evidence="2">214</strain>
    </source>
</reference>
<keyword evidence="1" id="KW-0472">Membrane</keyword>
<dbReference type="EMBL" id="BPVZ01000064">
    <property type="protein sequence ID" value="GKV23819.1"/>
    <property type="molecule type" value="Genomic_DNA"/>
</dbReference>
<evidence type="ECO:0000313" key="2">
    <source>
        <dbReference type="EMBL" id="GKV23819.1"/>
    </source>
</evidence>
<evidence type="ECO:0000313" key="3">
    <source>
        <dbReference type="Proteomes" id="UP001054252"/>
    </source>
</evidence>
<comment type="caution">
    <text evidence="2">The sequence shown here is derived from an EMBL/GenBank/DDBJ whole genome shotgun (WGS) entry which is preliminary data.</text>
</comment>
<evidence type="ECO:0000256" key="1">
    <source>
        <dbReference type="SAM" id="Phobius"/>
    </source>
</evidence>
<protein>
    <submittedName>
        <fullName evidence="2">Uncharacterized protein</fullName>
    </submittedName>
</protein>
<accession>A0AAV5KH15</accession>
<dbReference type="AlphaFoldDB" id="A0AAV5KH15"/>
<name>A0AAV5KH15_9ROSI</name>